<dbReference type="PROSITE" id="PS51892">
    <property type="entry name" value="SUBTILASE"/>
    <property type="match status" value="1"/>
</dbReference>
<protein>
    <submittedName>
        <fullName evidence="9">S8 family serine peptidase</fullName>
    </submittedName>
</protein>
<feature type="signal peptide" evidence="7">
    <location>
        <begin position="1"/>
        <end position="23"/>
    </location>
</feature>
<evidence type="ECO:0000256" key="4">
    <source>
        <dbReference type="ARBA" id="ARBA00022825"/>
    </source>
</evidence>
<dbReference type="Gene3D" id="3.40.50.200">
    <property type="entry name" value="Peptidase S8/S53 domain"/>
    <property type="match status" value="1"/>
</dbReference>
<dbReference type="InterPro" id="IPR022398">
    <property type="entry name" value="Peptidase_S8_His-AS"/>
</dbReference>
<evidence type="ECO:0000259" key="8">
    <source>
        <dbReference type="Pfam" id="PF00082"/>
    </source>
</evidence>
<dbReference type="InterPro" id="IPR000209">
    <property type="entry name" value="Peptidase_S8/S53_dom"/>
</dbReference>
<reference evidence="9" key="1">
    <citation type="submission" date="2020-10" db="EMBL/GenBank/DDBJ databases">
        <title>Diversity and distribution of actinomycetes associated with coral in the coast of Hainan.</title>
        <authorList>
            <person name="Li F."/>
        </authorList>
    </citation>
    <scope>NUCLEOTIDE SEQUENCE</scope>
    <source>
        <strain evidence="9">HNM0983</strain>
    </source>
</reference>
<dbReference type="PROSITE" id="PS00136">
    <property type="entry name" value="SUBTILASE_ASP"/>
    <property type="match status" value="1"/>
</dbReference>
<dbReference type="InterPro" id="IPR023828">
    <property type="entry name" value="Peptidase_S8_Ser-AS"/>
</dbReference>
<feature type="active site" description="Charge relay system" evidence="5">
    <location>
        <position position="290"/>
    </location>
</feature>
<dbReference type="Pfam" id="PF00082">
    <property type="entry name" value="Peptidase_S8"/>
    <property type="match status" value="1"/>
</dbReference>
<dbReference type="GO" id="GO:0004252">
    <property type="term" value="F:serine-type endopeptidase activity"/>
    <property type="evidence" value="ECO:0007669"/>
    <property type="project" value="UniProtKB-UniRule"/>
</dbReference>
<feature type="active site" description="Charge relay system" evidence="5">
    <location>
        <position position="112"/>
    </location>
</feature>
<keyword evidence="4 5" id="KW-0720">Serine protease</keyword>
<dbReference type="GO" id="GO:0006508">
    <property type="term" value="P:proteolysis"/>
    <property type="evidence" value="ECO:0007669"/>
    <property type="project" value="UniProtKB-KW"/>
</dbReference>
<dbReference type="InterPro" id="IPR036852">
    <property type="entry name" value="Peptidase_S8/S53_dom_sf"/>
</dbReference>
<evidence type="ECO:0000256" key="5">
    <source>
        <dbReference type="PROSITE-ProRule" id="PRU01240"/>
    </source>
</evidence>
<dbReference type="RefSeq" id="WP_193928481.1">
    <property type="nucleotide sequence ID" value="NZ_JADEYC010000018.1"/>
</dbReference>
<evidence type="ECO:0000313" key="10">
    <source>
        <dbReference type="Proteomes" id="UP000598360"/>
    </source>
</evidence>
<dbReference type="PROSITE" id="PS00137">
    <property type="entry name" value="SUBTILASE_HIS"/>
    <property type="match status" value="1"/>
</dbReference>
<dbReference type="SUPFAM" id="SSF52743">
    <property type="entry name" value="Subtilisin-like"/>
    <property type="match status" value="1"/>
</dbReference>
<dbReference type="AlphaFoldDB" id="A0A929G070"/>
<name>A0A929G070_9PSEU</name>
<dbReference type="PANTHER" id="PTHR43399">
    <property type="entry name" value="SUBTILISIN-RELATED"/>
    <property type="match status" value="1"/>
</dbReference>
<proteinExistence type="inferred from homology"/>
<evidence type="ECO:0000256" key="2">
    <source>
        <dbReference type="ARBA" id="ARBA00022670"/>
    </source>
</evidence>
<keyword evidence="3 5" id="KW-0378">Hydrolase</keyword>
<dbReference type="InterPro" id="IPR051048">
    <property type="entry name" value="Peptidase_S8/S53_subtilisin"/>
</dbReference>
<keyword evidence="7" id="KW-0732">Signal</keyword>
<evidence type="ECO:0000256" key="3">
    <source>
        <dbReference type="ARBA" id="ARBA00022801"/>
    </source>
</evidence>
<feature type="active site" description="Charge relay system" evidence="5">
    <location>
        <position position="64"/>
    </location>
</feature>
<sequence length="352" mass="34736">MRTRVLITAALVGASALAAPAAAAEEPEPAAPGPTAQQWGLDQVHAPDAWPVSTGAGQTIAVVDSGVDLDHPDLANKLVPGATFVGCGDRPAPCGNGDWRGTDGEGQPADVHGTHVAGIAAASGGVTGVAPDARIMPIKALEDGSGSFAEIGQGVRHAADNGADVINLSVGALPGSQALTLLGLTAETKEAIAYAREKGVVVVAAAGNETAPLCATPAFESGALCVGATDQQENRALYSNLGIKLDTDVVSGPGGSSLGGCEEDIWSTVPRGMGSGECGDADHDALAGTSMAAPHVSGVAALLTAQGRNADGVEQALLDSARTPLLGDARGVFNPLYGKGIVDAGAAVRAPA</sequence>
<dbReference type="Proteomes" id="UP000598360">
    <property type="component" value="Unassembled WGS sequence"/>
</dbReference>
<dbReference type="InterPro" id="IPR015500">
    <property type="entry name" value="Peptidase_S8_subtilisin-rel"/>
</dbReference>
<feature type="chain" id="PRO_5037019836" evidence="7">
    <location>
        <begin position="24"/>
        <end position="352"/>
    </location>
</feature>
<evidence type="ECO:0000256" key="6">
    <source>
        <dbReference type="RuleBase" id="RU003355"/>
    </source>
</evidence>
<keyword evidence="10" id="KW-1185">Reference proteome</keyword>
<dbReference type="InterPro" id="IPR023827">
    <property type="entry name" value="Peptidase_S8_Asp-AS"/>
</dbReference>
<evidence type="ECO:0000256" key="7">
    <source>
        <dbReference type="SAM" id="SignalP"/>
    </source>
</evidence>
<gene>
    <name evidence="9" type="ORF">IQ251_11365</name>
</gene>
<dbReference type="PANTHER" id="PTHR43399:SF4">
    <property type="entry name" value="CELL WALL-ASSOCIATED PROTEASE"/>
    <property type="match status" value="1"/>
</dbReference>
<dbReference type="PROSITE" id="PS00138">
    <property type="entry name" value="SUBTILASE_SER"/>
    <property type="match status" value="1"/>
</dbReference>
<organism evidence="9 10">
    <name type="scientific">Saccharopolyspora montiporae</name>
    <dbReference type="NCBI Taxonomy" id="2781240"/>
    <lineage>
        <taxon>Bacteria</taxon>
        <taxon>Bacillati</taxon>
        <taxon>Actinomycetota</taxon>
        <taxon>Actinomycetes</taxon>
        <taxon>Pseudonocardiales</taxon>
        <taxon>Pseudonocardiaceae</taxon>
        <taxon>Saccharopolyspora</taxon>
    </lineage>
</organism>
<dbReference type="EMBL" id="JADEYC010000018">
    <property type="protein sequence ID" value="MBE9375039.1"/>
    <property type="molecule type" value="Genomic_DNA"/>
</dbReference>
<feature type="domain" description="Peptidase S8/S53" evidence="8">
    <location>
        <begin position="55"/>
        <end position="321"/>
    </location>
</feature>
<evidence type="ECO:0000256" key="1">
    <source>
        <dbReference type="ARBA" id="ARBA00011073"/>
    </source>
</evidence>
<evidence type="ECO:0000313" key="9">
    <source>
        <dbReference type="EMBL" id="MBE9375039.1"/>
    </source>
</evidence>
<keyword evidence="2 5" id="KW-0645">Protease</keyword>
<accession>A0A929G070</accession>
<comment type="similarity">
    <text evidence="1 5 6">Belongs to the peptidase S8 family.</text>
</comment>
<comment type="caution">
    <text evidence="9">The sequence shown here is derived from an EMBL/GenBank/DDBJ whole genome shotgun (WGS) entry which is preliminary data.</text>
</comment>
<dbReference type="PRINTS" id="PR00723">
    <property type="entry name" value="SUBTILISIN"/>
</dbReference>